<evidence type="ECO:0000256" key="5">
    <source>
        <dbReference type="ARBA" id="ARBA00023015"/>
    </source>
</evidence>
<keyword evidence="3 8" id="KW-0479">Metal-binding</keyword>
<dbReference type="CDD" id="cd07153">
    <property type="entry name" value="Fur_like"/>
    <property type="match status" value="1"/>
</dbReference>
<dbReference type="GO" id="GO:0008270">
    <property type="term" value="F:zinc ion binding"/>
    <property type="evidence" value="ECO:0007669"/>
    <property type="project" value="TreeGrafter"/>
</dbReference>
<keyword evidence="4 8" id="KW-0862">Zinc</keyword>
<dbReference type="InterPro" id="IPR036390">
    <property type="entry name" value="WH_DNA-bd_sf"/>
</dbReference>
<proteinExistence type="inferred from homology"/>
<comment type="similarity">
    <text evidence="1">Belongs to the Fur family.</text>
</comment>
<keyword evidence="12" id="KW-1185">Reference proteome</keyword>
<dbReference type="InterPro" id="IPR002481">
    <property type="entry name" value="FUR"/>
</dbReference>
<keyword evidence="5" id="KW-0805">Transcription regulation</keyword>
<dbReference type="Proteomes" id="UP000239720">
    <property type="component" value="Unassembled WGS sequence"/>
</dbReference>
<accession>A0A2K9EFW7</accession>
<dbReference type="EMBL" id="CP025197">
    <property type="protein sequence ID" value="AUG58115.1"/>
    <property type="molecule type" value="Genomic_DNA"/>
</dbReference>
<dbReference type="GO" id="GO:0003700">
    <property type="term" value="F:DNA-binding transcription factor activity"/>
    <property type="evidence" value="ECO:0007669"/>
    <property type="project" value="InterPro"/>
</dbReference>
<evidence type="ECO:0000256" key="3">
    <source>
        <dbReference type="ARBA" id="ARBA00022723"/>
    </source>
</evidence>
<evidence type="ECO:0000256" key="8">
    <source>
        <dbReference type="PIRSR" id="PIRSR602481-1"/>
    </source>
</evidence>
<dbReference type="Gene3D" id="3.30.1490.190">
    <property type="match status" value="1"/>
</dbReference>
<dbReference type="FunFam" id="1.10.10.10:FF:000051">
    <property type="entry name" value="Fur family transcriptional regulator"/>
    <property type="match status" value="1"/>
</dbReference>
<sequence length="144" mass="17024">MNSIDFKKMLKERGYKLTPQRQAVLDIIAKHDGEHLSPEEIYDLVKETQPEIGLATVYRTLLLLDDMGLVYKLNLDDGLTRYELNNQKEDHRHHHLICMGCKKIFEVQEDLLDNLEEQILRKNKFKVVDHKVKFYGYCEDCSKE</sequence>
<dbReference type="RefSeq" id="WP_101302284.1">
    <property type="nucleotide sequence ID" value="NZ_CP025197.1"/>
</dbReference>
<dbReference type="AlphaFoldDB" id="A0A2K9EFW7"/>
<keyword evidence="6" id="KW-0238">DNA-binding</keyword>
<dbReference type="Proteomes" id="UP000233534">
    <property type="component" value="Chromosome"/>
</dbReference>
<evidence type="ECO:0000256" key="4">
    <source>
        <dbReference type="ARBA" id="ARBA00022833"/>
    </source>
</evidence>
<evidence type="ECO:0000313" key="10">
    <source>
        <dbReference type="EMBL" id="AUG58115.1"/>
    </source>
</evidence>
<reference evidence="10 12" key="1">
    <citation type="submission" date="2017-12" db="EMBL/GenBank/DDBJ databases">
        <title>Complete genome sequence of Herbivorax saccincola GGR1, a novel Cellulosome-producing hydrolytic bacterium in a thermophilic biogas plant, established by Illumina and Nanopore MinION sequencing.</title>
        <authorList>
            <person name="Pechtl A."/>
            <person name="Ruckert C."/>
            <person name="Koeck D.E."/>
            <person name="Maus I."/>
            <person name="Winkler A."/>
            <person name="Kalinowski J."/>
            <person name="Puhler A."/>
            <person name="Schwarz W.W."/>
            <person name="Zverlov V.V."/>
            <person name="Schluter A."/>
            <person name="Liebl W."/>
        </authorList>
    </citation>
    <scope>NUCLEOTIDE SEQUENCE [LARGE SCALE GENOMIC DNA]</scope>
    <source>
        <strain evidence="10">GGR1</strain>
        <strain evidence="12">SR1</strain>
    </source>
</reference>
<evidence type="ECO:0000256" key="6">
    <source>
        <dbReference type="ARBA" id="ARBA00023125"/>
    </source>
</evidence>
<dbReference type="GO" id="GO:1900376">
    <property type="term" value="P:regulation of secondary metabolite biosynthetic process"/>
    <property type="evidence" value="ECO:0007669"/>
    <property type="project" value="TreeGrafter"/>
</dbReference>
<evidence type="ECO:0000313" key="13">
    <source>
        <dbReference type="Proteomes" id="UP000239720"/>
    </source>
</evidence>
<dbReference type="Gene3D" id="1.10.10.10">
    <property type="entry name" value="Winged helix-like DNA-binding domain superfamily/Winged helix DNA-binding domain"/>
    <property type="match status" value="1"/>
</dbReference>
<keyword evidence="2" id="KW-0678">Repressor</keyword>
<dbReference type="PANTHER" id="PTHR33202">
    <property type="entry name" value="ZINC UPTAKE REGULATION PROTEIN"/>
    <property type="match status" value="1"/>
</dbReference>
<feature type="binding site" evidence="8">
    <location>
        <position position="141"/>
    </location>
    <ligand>
        <name>Zn(2+)</name>
        <dbReference type="ChEBI" id="CHEBI:29105"/>
    </ligand>
</feature>
<feature type="binding site" evidence="8">
    <location>
        <position position="138"/>
    </location>
    <ligand>
        <name>Zn(2+)</name>
        <dbReference type="ChEBI" id="CHEBI:29105"/>
    </ligand>
</feature>
<organism evidence="10 12">
    <name type="scientific">Acetivibrio saccincola</name>
    <dbReference type="NCBI Taxonomy" id="1677857"/>
    <lineage>
        <taxon>Bacteria</taxon>
        <taxon>Bacillati</taxon>
        <taxon>Bacillota</taxon>
        <taxon>Clostridia</taxon>
        <taxon>Eubacteriales</taxon>
        <taxon>Oscillospiraceae</taxon>
        <taxon>Acetivibrio</taxon>
    </lineage>
</organism>
<evidence type="ECO:0000313" key="12">
    <source>
        <dbReference type="Proteomes" id="UP000233534"/>
    </source>
</evidence>
<name>A0A2K9EFW7_9FIRM</name>
<feature type="binding site" evidence="8">
    <location>
        <position position="101"/>
    </location>
    <ligand>
        <name>Zn(2+)</name>
        <dbReference type="ChEBI" id="CHEBI:29105"/>
    </ligand>
</feature>
<keyword evidence="9" id="KW-0408">Iron</keyword>
<comment type="cofactor">
    <cofactor evidence="9">
        <name>Mn(2+)</name>
        <dbReference type="ChEBI" id="CHEBI:29035"/>
    </cofactor>
    <cofactor evidence="9">
        <name>Fe(2+)</name>
        <dbReference type="ChEBI" id="CHEBI:29033"/>
    </cofactor>
    <text evidence="9">Binds 1 Mn(2+) or Fe(2+) ion per subunit.</text>
</comment>
<evidence type="ECO:0000313" key="11">
    <source>
        <dbReference type="EMBL" id="PQQ67998.1"/>
    </source>
</evidence>
<dbReference type="GO" id="GO:0000976">
    <property type="term" value="F:transcription cis-regulatory region binding"/>
    <property type="evidence" value="ECO:0007669"/>
    <property type="project" value="TreeGrafter"/>
</dbReference>
<evidence type="ECO:0000256" key="7">
    <source>
        <dbReference type="ARBA" id="ARBA00023163"/>
    </source>
</evidence>
<dbReference type="PANTHER" id="PTHR33202:SF7">
    <property type="entry name" value="FERRIC UPTAKE REGULATION PROTEIN"/>
    <property type="match status" value="1"/>
</dbReference>
<dbReference type="InterPro" id="IPR043135">
    <property type="entry name" value="Fur_C"/>
</dbReference>
<evidence type="ECO:0000256" key="2">
    <source>
        <dbReference type="ARBA" id="ARBA00022491"/>
    </source>
</evidence>
<keyword evidence="7" id="KW-0804">Transcription</keyword>
<evidence type="ECO:0000256" key="9">
    <source>
        <dbReference type="PIRSR" id="PIRSR602481-2"/>
    </source>
</evidence>
<dbReference type="Pfam" id="PF01475">
    <property type="entry name" value="FUR"/>
    <property type="match status" value="1"/>
</dbReference>
<feature type="binding site" evidence="8">
    <location>
        <position position="98"/>
    </location>
    <ligand>
        <name>Zn(2+)</name>
        <dbReference type="ChEBI" id="CHEBI:29105"/>
    </ligand>
</feature>
<gene>
    <name evidence="10" type="primary">fur</name>
    <name evidence="11" type="ORF">B9R14_15325</name>
    <name evidence="10" type="ORF">HVS_11100</name>
</gene>
<feature type="binding site" evidence="9">
    <location>
        <position position="130"/>
    </location>
    <ligand>
        <name>Fe cation</name>
        <dbReference type="ChEBI" id="CHEBI:24875"/>
    </ligand>
</feature>
<dbReference type="OrthoDB" id="8659436at2"/>
<dbReference type="EMBL" id="NEMB01000003">
    <property type="protein sequence ID" value="PQQ67998.1"/>
    <property type="molecule type" value="Genomic_DNA"/>
</dbReference>
<dbReference type="SUPFAM" id="SSF46785">
    <property type="entry name" value="Winged helix' DNA-binding domain"/>
    <property type="match status" value="1"/>
</dbReference>
<reference evidence="11 13" key="2">
    <citation type="journal article" date="2018" name="Syst. Appl. Microbiol.">
        <title>Characterization and high-quality draft genome sequence of Herbivorax saccincola A7, an anaerobic, alkaliphilic, thermophilic, cellulolytic, and xylanolytic bacterium.</title>
        <authorList>
            <person name="Aikawa S."/>
            <person name="Baramee S."/>
            <person name="Sermsathanaswadi J."/>
            <person name="Thianheng P."/>
            <person name="Tachaapaikoon C."/>
            <person name="Shikata A."/>
            <person name="Waeonukul R."/>
            <person name="Pason P."/>
            <person name="Ratanakhanokchai K."/>
            <person name="Kosugi A."/>
        </authorList>
    </citation>
    <scope>NUCLEOTIDE SEQUENCE [LARGE SCALE GENOMIC DNA]</scope>
    <source>
        <strain evidence="11 13">A7</strain>
    </source>
</reference>
<dbReference type="GO" id="GO:0045892">
    <property type="term" value="P:negative regulation of DNA-templated transcription"/>
    <property type="evidence" value="ECO:0007669"/>
    <property type="project" value="TreeGrafter"/>
</dbReference>
<protein>
    <submittedName>
        <fullName evidence="10">Ferric uptake regulation protein</fullName>
    </submittedName>
    <submittedName>
        <fullName evidence="11">Transcriptional repressor</fullName>
    </submittedName>
</protein>
<comment type="cofactor">
    <cofactor evidence="8">
        <name>Zn(2+)</name>
        <dbReference type="ChEBI" id="CHEBI:29105"/>
    </cofactor>
    <text evidence="8">Binds 1 zinc ion per subunit.</text>
</comment>
<dbReference type="InterPro" id="IPR036388">
    <property type="entry name" value="WH-like_DNA-bd_sf"/>
</dbReference>
<evidence type="ECO:0000256" key="1">
    <source>
        <dbReference type="ARBA" id="ARBA00007957"/>
    </source>
</evidence>
<dbReference type="KEGG" id="hsc:HVS_11100"/>